<dbReference type="InterPro" id="IPR000119">
    <property type="entry name" value="Hist_DNA-bd"/>
</dbReference>
<keyword evidence="2" id="KW-0472">Membrane</keyword>
<protein>
    <recommendedName>
        <fullName evidence="3">LysM domain-containing protein</fullName>
    </recommendedName>
</protein>
<dbReference type="InterPro" id="IPR018392">
    <property type="entry name" value="LysM"/>
</dbReference>
<dbReference type="CDD" id="cd00118">
    <property type="entry name" value="LysM"/>
    <property type="match status" value="1"/>
</dbReference>
<dbReference type="GO" id="GO:0030527">
    <property type="term" value="F:structural constituent of chromatin"/>
    <property type="evidence" value="ECO:0007669"/>
    <property type="project" value="InterPro"/>
</dbReference>
<feature type="region of interest" description="Disordered" evidence="1">
    <location>
        <begin position="111"/>
        <end position="172"/>
    </location>
</feature>
<evidence type="ECO:0000313" key="4">
    <source>
        <dbReference type="EMBL" id="MPM76007.1"/>
    </source>
</evidence>
<dbReference type="Gene3D" id="4.10.520.10">
    <property type="entry name" value="IHF-like DNA-binding proteins"/>
    <property type="match status" value="1"/>
</dbReference>
<dbReference type="SUPFAM" id="SSF47729">
    <property type="entry name" value="IHF-like DNA-binding proteins"/>
    <property type="match status" value="1"/>
</dbReference>
<dbReference type="AlphaFoldDB" id="A0A645CGD2"/>
<evidence type="ECO:0000256" key="2">
    <source>
        <dbReference type="SAM" id="Phobius"/>
    </source>
</evidence>
<keyword evidence="2" id="KW-0812">Transmembrane</keyword>
<feature type="compositionally biased region" description="Polar residues" evidence="1">
    <location>
        <begin position="148"/>
        <end position="165"/>
    </location>
</feature>
<dbReference type="Gene3D" id="3.10.350.10">
    <property type="entry name" value="LysM domain"/>
    <property type="match status" value="1"/>
</dbReference>
<dbReference type="EMBL" id="VSSQ01027009">
    <property type="protein sequence ID" value="MPM76007.1"/>
    <property type="molecule type" value="Genomic_DNA"/>
</dbReference>
<accession>A0A645CGD2</accession>
<dbReference type="Pfam" id="PF00216">
    <property type="entry name" value="Bac_DNA_binding"/>
    <property type="match status" value="1"/>
</dbReference>
<dbReference type="PROSITE" id="PS51782">
    <property type="entry name" value="LYSM"/>
    <property type="match status" value="1"/>
</dbReference>
<proteinExistence type="predicted"/>
<evidence type="ECO:0000256" key="1">
    <source>
        <dbReference type="SAM" id="MobiDB-lite"/>
    </source>
</evidence>
<dbReference type="GO" id="GO:0003677">
    <property type="term" value="F:DNA binding"/>
    <property type="evidence" value="ECO:0007669"/>
    <property type="project" value="InterPro"/>
</dbReference>
<comment type="caution">
    <text evidence="4">The sequence shown here is derived from an EMBL/GenBank/DDBJ whole genome shotgun (WGS) entry which is preliminary data.</text>
</comment>
<gene>
    <name evidence="4" type="ORF">SDC9_123002</name>
</gene>
<dbReference type="InterPro" id="IPR036779">
    <property type="entry name" value="LysM_dom_sf"/>
</dbReference>
<name>A0A645CGD2_9ZZZZ</name>
<dbReference type="InterPro" id="IPR010992">
    <property type="entry name" value="IHF-like_DNA-bd_dom_sf"/>
</dbReference>
<evidence type="ECO:0000259" key="3">
    <source>
        <dbReference type="PROSITE" id="PS51782"/>
    </source>
</evidence>
<keyword evidence="2" id="KW-1133">Transmembrane helix</keyword>
<organism evidence="4">
    <name type="scientific">bioreactor metagenome</name>
    <dbReference type="NCBI Taxonomy" id="1076179"/>
    <lineage>
        <taxon>unclassified sequences</taxon>
        <taxon>metagenomes</taxon>
        <taxon>ecological metagenomes</taxon>
    </lineage>
</organism>
<sequence>MKLKGLGAFKLQWNEPRKSVDVNTGAEIVIEGYYKVVFTPEDEFKVQVNEPYAHLEPIVLSGVDEVSEKENINDESEESVAPLKLFNEQATEIKDILSEINALSVKNEETKLFDEEKTEEDAQGEEMAETADDQKSEQETGNPEKINQPGNESSFASIPPDQNKTAKYKPIKASGKRGKRGVNVLLMFVFGMIIGGALIYMLTYYDLLPDFSINIKIGLNDAPVIKPSDSAIVPVVDSVVTDTVKIVDAEPVDTLQRLFDEKRVYTEFIALETVQAGSRLTRIAMRHYGVKEFWVYIYEANKEKFVTPDQIAPGTVLKIPKLNPVLADKNNPRCMEYALKLHDLYVKK</sequence>
<feature type="transmembrane region" description="Helical" evidence="2">
    <location>
        <begin position="182"/>
        <end position="205"/>
    </location>
</feature>
<feature type="domain" description="LysM" evidence="3">
    <location>
        <begin position="270"/>
        <end position="319"/>
    </location>
</feature>
<feature type="compositionally biased region" description="Acidic residues" evidence="1">
    <location>
        <begin position="116"/>
        <end position="131"/>
    </location>
</feature>
<reference evidence="4" key="1">
    <citation type="submission" date="2019-08" db="EMBL/GenBank/DDBJ databases">
        <authorList>
            <person name="Kucharzyk K."/>
            <person name="Murdoch R.W."/>
            <person name="Higgins S."/>
            <person name="Loffler F."/>
        </authorList>
    </citation>
    <scope>NUCLEOTIDE SEQUENCE</scope>
</reference>